<dbReference type="AlphaFoldDB" id="A0A8H5DWZ7"/>
<dbReference type="PANTHER" id="PTHR43798">
    <property type="entry name" value="MONOACYLGLYCEROL LIPASE"/>
    <property type="match status" value="1"/>
</dbReference>
<dbReference type="InterPro" id="IPR050266">
    <property type="entry name" value="AB_hydrolase_sf"/>
</dbReference>
<gene>
    <name evidence="2" type="ORF">FANTH_10138</name>
</gene>
<name>A0A8H5DWZ7_9HYPO</name>
<protein>
    <recommendedName>
        <fullName evidence="1">AB hydrolase-1 domain-containing protein</fullName>
    </recommendedName>
</protein>
<evidence type="ECO:0000313" key="2">
    <source>
        <dbReference type="EMBL" id="KAF5238895.1"/>
    </source>
</evidence>
<feature type="domain" description="AB hydrolase-1" evidence="1">
    <location>
        <begin position="8"/>
        <end position="93"/>
    </location>
</feature>
<dbReference type="GO" id="GO:0046464">
    <property type="term" value="P:acylglycerol catabolic process"/>
    <property type="evidence" value="ECO:0007669"/>
    <property type="project" value="TreeGrafter"/>
</dbReference>
<evidence type="ECO:0000313" key="3">
    <source>
        <dbReference type="Proteomes" id="UP000573603"/>
    </source>
</evidence>
<sequence>MDCEDPIFIKHLATKRQVILFDGPGVGKSGGQIPSSPKESAEYLAEFVKSLGYHKVDIWAFSMGGCTAQMVALNHPDLVHHLILCGSFPSIGLQSMVKSATNKPFRFLYMSGADAETDQTKTPSVMPDYFLMRAVVITLK</sequence>
<keyword evidence="3" id="KW-1185">Reference proteome</keyword>
<dbReference type="EMBL" id="JABEVY010000281">
    <property type="protein sequence ID" value="KAF5238895.1"/>
    <property type="molecule type" value="Genomic_DNA"/>
</dbReference>
<dbReference type="Proteomes" id="UP000573603">
    <property type="component" value="Unassembled WGS sequence"/>
</dbReference>
<dbReference type="InterPro" id="IPR029058">
    <property type="entry name" value="AB_hydrolase_fold"/>
</dbReference>
<dbReference type="GO" id="GO:0047372">
    <property type="term" value="F:monoacylglycerol lipase activity"/>
    <property type="evidence" value="ECO:0007669"/>
    <property type="project" value="TreeGrafter"/>
</dbReference>
<accession>A0A8H5DWZ7</accession>
<reference evidence="2 3" key="1">
    <citation type="journal article" date="2020" name="BMC Genomics">
        <title>Correction to: Identification and distribution of gene clusters required for synthesis of sphingolipid metabolism inhibitors in diverse species of the filamentous fungus Fusarium.</title>
        <authorList>
            <person name="Kim H.S."/>
            <person name="Lohmar J.M."/>
            <person name="Busman M."/>
            <person name="Brown D.W."/>
            <person name="Naumann T.A."/>
            <person name="Divon H.H."/>
            <person name="Lysoe E."/>
            <person name="Uhlig S."/>
            <person name="Proctor R.H."/>
        </authorList>
    </citation>
    <scope>NUCLEOTIDE SEQUENCE [LARGE SCALE GENOMIC DNA]</scope>
    <source>
        <strain evidence="2 3">NRRL 25214</strain>
    </source>
</reference>
<organism evidence="2 3">
    <name type="scientific">Fusarium anthophilum</name>
    <dbReference type="NCBI Taxonomy" id="48485"/>
    <lineage>
        <taxon>Eukaryota</taxon>
        <taxon>Fungi</taxon>
        <taxon>Dikarya</taxon>
        <taxon>Ascomycota</taxon>
        <taxon>Pezizomycotina</taxon>
        <taxon>Sordariomycetes</taxon>
        <taxon>Hypocreomycetidae</taxon>
        <taxon>Hypocreales</taxon>
        <taxon>Nectriaceae</taxon>
        <taxon>Fusarium</taxon>
        <taxon>Fusarium fujikuroi species complex</taxon>
    </lineage>
</organism>
<dbReference type="GO" id="GO:0016020">
    <property type="term" value="C:membrane"/>
    <property type="evidence" value="ECO:0007669"/>
    <property type="project" value="TreeGrafter"/>
</dbReference>
<proteinExistence type="predicted"/>
<dbReference type="SUPFAM" id="SSF53474">
    <property type="entry name" value="alpha/beta-Hydrolases"/>
    <property type="match status" value="1"/>
</dbReference>
<comment type="caution">
    <text evidence="2">The sequence shown here is derived from an EMBL/GenBank/DDBJ whole genome shotgun (WGS) entry which is preliminary data.</text>
</comment>
<dbReference type="Gene3D" id="3.40.50.1820">
    <property type="entry name" value="alpha/beta hydrolase"/>
    <property type="match status" value="1"/>
</dbReference>
<dbReference type="PANTHER" id="PTHR43798:SF5">
    <property type="entry name" value="MONOACYLGLYCEROL LIPASE ABHD6"/>
    <property type="match status" value="1"/>
</dbReference>
<evidence type="ECO:0000259" key="1">
    <source>
        <dbReference type="Pfam" id="PF00561"/>
    </source>
</evidence>
<dbReference type="InterPro" id="IPR000073">
    <property type="entry name" value="AB_hydrolase_1"/>
</dbReference>
<dbReference type="Pfam" id="PF00561">
    <property type="entry name" value="Abhydrolase_1"/>
    <property type="match status" value="1"/>
</dbReference>